<dbReference type="PANTHER" id="PTHR32432:SF4">
    <property type="entry name" value="CELL DIVISION PROTEIN FTSA"/>
    <property type="match status" value="1"/>
</dbReference>
<evidence type="ECO:0000313" key="8">
    <source>
        <dbReference type="EMBL" id="OHA89889.1"/>
    </source>
</evidence>
<evidence type="ECO:0000313" key="9">
    <source>
        <dbReference type="Proteomes" id="UP000178538"/>
    </source>
</evidence>
<comment type="function">
    <text evidence="5 6">Cell division protein that is involved in the assembly of the Z ring. May serve as a membrane anchor for the Z ring.</text>
</comment>
<proteinExistence type="inferred from homology"/>
<dbReference type="InterPro" id="IPR043129">
    <property type="entry name" value="ATPase_NBD"/>
</dbReference>
<dbReference type="AlphaFoldDB" id="A0A1G2SZ52"/>
<evidence type="ECO:0000256" key="6">
    <source>
        <dbReference type="PIRNR" id="PIRNR003101"/>
    </source>
</evidence>
<protein>
    <recommendedName>
        <fullName evidence="5 6">Cell division protein FtsA</fullName>
    </recommendedName>
</protein>
<name>A0A1G2SZ52_9BACT</name>
<keyword evidence="4 5" id="KW-0131">Cell cycle</keyword>
<evidence type="ECO:0000256" key="1">
    <source>
        <dbReference type="ARBA" id="ARBA00022475"/>
    </source>
</evidence>
<evidence type="ECO:0000256" key="2">
    <source>
        <dbReference type="ARBA" id="ARBA00022618"/>
    </source>
</evidence>
<dbReference type="Pfam" id="PF02491">
    <property type="entry name" value="SHS2_FTSA"/>
    <property type="match status" value="1"/>
</dbReference>
<comment type="similarity">
    <text evidence="5 6">Belongs to the FtsA/MreB family.</text>
</comment>
<evidence type="ECO:0000256" key="5">
    <source>
        <dbReference type="HAMAP-Rule" id="MF_02033"/>
    </source>
</evidence>
<dbReference type="PANTHER" id="PTHR32432">
    <property type="entry name" value="CELL DIVISION PROTEIN FTSA-RELATED"/>
    <property type="match status" value="1"/>
</dbReference>
<dbReference type="HAMAP" id="MF_02033">
    <property type="entry name" value="FtsA"/>
    <property type="match status" value="1"/>
</dbReference>
<dbReference type="GO" id="GO:0009898">
    <property type="term" value="C:cytoplasmic side of plasma membrane"/>
    <property type="evidence" value="ECO:0007669"/>
    <property type="project" value="UniProtKB-UniRule"/>
</dbReference>
<dbReference type="GO" id="GO:0032153">
    <property type="term" value="C:cell division site"/>
    <property type="evidence" value="ECO:0007669"/>
    <property type="project" value="UniProtKB-UniRule"/>
</dbReference>
<evidence type="ECO:0000256" key="3">
    <source>
        <dbReference type="ARBA" id="ARBA00023136"/>
    </source>
</evidence>
<dbReference type="InterPro" id="IPR020823">
    <property type="entry name" value="Cell_div_FtsA"/>
</dbReference>
<feature type="domain" description="SHS2" evidence="7">
    <location>
        <begin position="6"/>
        <end position="200"/>
    </location>
</feature>
<keyword evidence="1 5" id="KW-1003">Cell membrane</keyword>
<dbReference type="NCBIfam" id="TIGR01174">
    <property type="entry name" value="ftsA"/>
    <property type="match status" value="1"/>
</dbReference>
<sequence length="399" mass="42461">MARQIVAGIDVGTATVKVIIAERVFENSNAAPKIIGVGTSESRGVSRGYITNTAEASKSIETAVRRAEKVSGVKIKRAYASIGGLGLGGVIGLGSTVISRADLEITERDIALALEAAESAIPPSVSQNKKVINTVPIEYKIDGKPVFGEARGLKGQKLEVKALFITCFEHHLSNLITTIEDAGVEVADVVAAPVAASFVTLSKKQKRVGCLLADIGAETLSVVVYENGNLISMEVFPVGGTDITNDIALGLKISLEDAENVKLDIDRRIMYSKKKLEDIISARLKDSFELVDKHLRAIGRDGLLPGGSIITGGSAAATGVKSAAENILELPAQLSDIHFGGGENKIKDRTWAVALGLVIVGLNSRDEQSSLGIRTPVNIRENSKRIIKTLKRWFSQFLP</sequence>
<dbReference type="InterPro" id="IPR050696">
    <property type="entry name" value="FtsA/MreB"/>
</dbReference>
<dbReference type="Proteomes" id="UP000178538">
    <property type="component" value="Unassembled WGS sequence"/>
</dbReference>
<dbReference type="Gene3D" id="3.30.420.40">
    <property type="match status" value="3"/>
</dbReference>
<organism evidence="8 9">
    <name type="scientific">Candidatus Zambryskibacteria bacterium RIFCSPHIGHO2_01_FULL_44_22b</name>
    <dbReference type="NCBI Taxonomy" id="1802737"/>
    <lineage>
        <taxon>Bacteria</taxon>
        <taxon>Candidatus Zambryskiibacteriota</taxon>
    </lineage>
</organism>
<keyword evidence="3 5" id="KW-0472">Membrane</keyword>
<dbReference type="SUPFAM" id="SSF53067">
    <property type="entry name" value="Actin-like ATPase domain"/>
    <property type="match status" value="2"/>
</dbReference>
<dbReference type="Pfam" id="PF14450">
    <property type="entry name" value="FtsA"/>
    <property type="match status" value="1"/>
</dbReference>
<comment type="subcellular location">
    <subcellularLocation>
        <location evidence="5">Cell membrane</location>
        <topology evidence="5">Peripheral membrane protein</topology>
        <orientation evidence="5">Cytoplasmic side</orientation>
    </subcellularLocation>
    <text evidence="5">Localizes to the Z ring in an FtsZ-dependent manner. Targeted to the membrane through a conserved C-terminal amphipathic helix.</text>
</comment>
<reference evidence="8 9" key="1">
    <citation type="journal article" date="2016" name="Nat. Commun.">
        <title>Thousands of microbial genomes shed light on interconnected biogeochemical processes in an aquifer system.</title>
        <authorList>
            <person name="Anantharaman K."/>
            <person name="Brown C.T."/>
            <person name="Hug L.A."/>
            <person name="Sharon I."/>
            <person name="Castelle C.J."/>
            <person name="Probst A.J."/>
            <person name="Thomas B.C."/>
            <person name="Singh A."/>
            <person name="Wilkins M.J."/>
            <person name="Karaoz U."/>
            <person name="Brodie E.L."/>
            <person name="Williams K.H."/>
            <person name="Hubbard S.S."/>
            <person name="Banfield J.F."/>
        </authorList>
    </citation>
    <scope>NUCLEOTIDE SEQUENCE [LARGE SCALE GENOMIC DNA]</scope>
</reference>
<comment type="caution">
    <text evidence="8">The sequence shown here is derived from an EMBL/GenBank/DDBJ whole genome shotgun (WGS) entry which is preliminary data.</text>
</comment>
<accession>A0A1G2SZ52</accession>
<dbReference type="GO" id="GO:0043093">
    <property type="term" value="P:FtsZ-dependent cytokinesis"/>
    <property type="evidence" value="ECO:0007669"/>
    <property type="project" value="UniProtKB-UniRule"/>
</dbReference>
<dbReference type="InterPro" id="IPR003494">
    <property type="entry name" value="SHS2_FtsA"/>
</dbReference>
<keyword evidence="2 5" id="KW-0132">Cell division</keyword>
<evidence type="ECO:0000259" key="7">
    <source>
        <dbReference type="SMART" id="SM00842"/>
    </source>
</evidence>
<evidence type="ECO:0000256" key="4">
    <source>
        <dbReference type="ARBA" id="ARBA00023306"/>
    </source>
</evidence>
<gene>
    <name evidence="5" type="primary">ftsA</name>
    <name evidence="8" type="ORF">A2832_01995</name>
</gene>
<dbReference type="STRING" id="1802737.A2832_01995"/>
<dbReference type="EMBL" id="MHVG01000023">
    <property type="protein sequence ID" value="OHA89889.1"/>
    <property type="molecule type" value="Genomic_DNA"/>
</dbReference>
<dbReference type="PIRSF" id="PIRSF003101">
    <property type="entry name" value="FtsA"/>
    <property type="match status" value="1"/>
</dbReference>
<comment type="subunit">
    <text evidence="5">Self-interacts. Interacts with FtsZ.</text>
</comment>
<dbReference type="SMART" id="SM00842">
    <property type="entry name" value="FtsA"/>
    <property type="match status" value="1"/>
</dbReference>